<gene>
    <name evidence="2" type="ORF">Pla108_02420</name>
</gene>
<dbReference type="RefSeq" id="WP_231934236.1">
    <property type="nucleotide sequence ID" value="NZ_SJPR01000001.1"/>
</dbReference>
<dbReference type="EMBL" id="SJPR01000001">
    <property type="protein sequence ID" value="TWT99307.1"/>
    <property type="molecule type" value="Genomic_DNA"/>
</dbReference>
<keyword evidence="1" id="KW-0732">Signal</keyword>
<sequence length="99" mass="10804" precursor="true">MHRQRFLSASLMALSVVAMLAIPAVEAQARLRGRYFGPRVRYSTPYVGGRYGRYYRGPVGYRSGYRGRAYGYGGYGYGYGGYGRGVTIGAPGVGVRVGF</sequence>
<evidence type="ECO:0000256" key="1">
    <source>
        <dbReference type="SAM" id="SignalP"/>
    </source>
</evidence>
<evidence type="ECO:0000313" key="2">
    <source>
        <dbReference type="EMBL" id="TWT99307.1"/>
    </source>
</evidence>
<comment type="caution">
    <text evidence="2">The sequence shown here is derived from an EMBL/GenBank/DDBJ whole genome shotgun (WGS) entry which is preliminary data.</text>
</comment>
<reference evidence="2 3" key="1">
    <citation type="submission" date="2019-02" db="EMBL/GenBank/DDBJ databases">
        <title>Deep-cultivation of Planctomycetes and their phenomic and genomic characterization uncovers novel biology.</title>
        <authorList>
            <person name="Wiegand S."/>
            <person name="Jogler M."/>
            <person name="Boedeker C."/>
            <person name="Pinto D."/>
            <person name="Vollmers J."/>
            <person name="Rivas-Marin E."/>
            <person name="Kohn T."/>
            <person name="Peeters S.H."/>
            <person name="Heuer A."/>
            <person name="Rast P."/>
            <person name="Oberbeckmann S."/>
            <person name="Bunk B."/>
            <person name="Jeske O."/>
            <person name="Meyerdierks A."/>
            <person name="Storesund J.E."/>
            <person name="Kallscheuer N."/>
            <person name="Luecker S."/>
            <person name="Lage O.M."/>
            <person name="Pohl T."/>
            <person name="Merkel B.J."/>
            <person name="Hornburger P."/>
            <person name="Mueller R.-W."/>
            <person name="Bruemmer F."/>
            <person name="Labrenz M."/>
            <person name="Spormann A.M."/>
            <person name="Op Den Camp H."/>
            <person name="Overmann J."/>
            <person name="Amann R."/>
            <person name="Jetten M.S.M."/>
            <person name="Mascher T."/>
            <person name="Medema M.H."/>
            <person name="Devos D.P."/>
            <person name="Kaster A.-K."/>
            <person name="Ovreas L."/>
            <person name="Rohde M."/>
            <person name="Galperin M.Y."/>
            <person name="Jogler C."/>
        </authorList>
    </citation>
    <scope>NUCLEOTIDE SEQUENCE [LARGE SCALE GENOMIC DNA]</scope>
    <source>
        <strain evidence="2 3">Pla108</strain>
    </source>
</reference>
<organism evidence="2 3">
    <name type="scientific">Botrimarina colliarenosi</name>
    <dbReference type="NCBI Taxonomy" id="2528001"/>
    <lineage>
        <taxon>Bacteria</taxon>
        <taxon>Pseudomonadati</taxon>
        <taxon>Planctomycetota</taxon>
        <taxon>Planctomycetia</taxon>
        <taxon>Pirellulales</taxon>
        <taxon>Lacipirellulaceae</taxon>
        <taxon>Botrimarina</taxon>
    </lineage>
</organism>
<evidence type="ECO:0000313" key="3">
    <source>
        <dbReference type="Proteomes" id="UP000317421"/>
    </source>
</evidence>
<dbReference type="AlphaFoldDB" id="A0A5C6AIK7"/>
<dbReference type="Proteomes" id="UP000317421">
    <property type="component" value="Unassembled WGS sequence"/>
</dbReference>
<protein>
    <submittedName>
        <fullName evidence="2">Uncharacterized protein</fullName>
    </submittedName>
</protein>
<feature type="signal peptide" evidence="1">
    <location>
        <begin position="1"/>
        <end position="29"/>
    </location>
</feature>
<accession>A0A5C6AIK7</accession>
<feature type="chain" id="PRO_5022880759" evidence="1">
    <location>
        <begin position="30"/>
        <end position="99"/>
    </location>
</feature>
<proteinExistence type="predicted"/>
<keyword evidence="3" id="KW-1185">Reference proteome</keyword>
<name>A0A5C6AIK7_9BACT</name>